<dbReference type="Proteomes" id="UP000682733">
    <property type="component" value="Unassembled WGS sequence"/>
</dbReference>
<dbReference type="Proteomes" id="UP000677228">
    <property type="component" value="Unassembled WGS sequence"/>
</dbReference>
<proteinExistence type="predicted"/>
<sequence>MSVPIASPGKGEAFDGRGADTAVYQKKRQKKPTMYDRYQKSYRLGRRPGEQGPCPLSRNQDRVEKSVTGTTTITTNTATGTATSPSTATIMETTRKAPTASTTTAAATVSTASTATSATTVTKCDTQTLKMTKDIFTVGTWNVHGQLGSSNC</sequence>
<comment type="caution">
    <text evidence="3">The sequence shown here is derived from an EMBL/GenBank/DDBJ whole genome shotgun (WGS) entry which is preliminary data.</text>
</comment>
<gene>
    <name evidence="2" type="ORF">OVA965_LOCUS5441</name>
    <name evidence="3" type="ORF">TMI583_LOCUS5439</name>
</gene>
<dbReference type="EMBL" id="CAJOBA010001528">
    <property type="protein sequence ID" value="CAF3601015.1"/>
    <property type="molecule type" value="Genomic_DNA"/>
</dbReference>
<organism evidence="3 4">
    <name type="scientific">Didymodactylos carnosus</name>
    <dbReference type="NCBI Taxonomy" id="1234261"/>
    <lineage>
        <taxon>Eukaryota</taxon>
        <taxon>Metazoa</taxon>
        <taxon>Spiralia</taxon>
        <taxon>Gnathifera</taxon>
        <taxon>Rotifera</taxon>
        <taxon>Eurotatoria</taxon>
        <taxon>Bdelloidea</taxon>
        <taxon>Philodinida</taxon>
        <taxon>Philodinidae</taxon>
        <taxon>Didymodactylos</taxon>
    </lineage>
</organism>
<protein>
    <submittedName>
        <fullName evidence="3">Uncharacterized protein</fullName>
    </submittedName>
</protein>
<reference evidence="3" key="1">
    <citation type="submission" date="2021-02" db="EMBL/GenBank/DDBJ databases">
        <authorList>
            <person name="Nowell W R."/>
        </authorList>
    </citation>
    <scope>NUCLEOTIDE SEQUENCE</scope>
</reference>
<evidence type="ECO:0000313" key="3">
    <source>
        <dbReference type="EMBL" id="CAF3601015.1"/>
    </source>
</evidence>
<name>A0A8S2H5B7_9BILA</name>
<evidence type="ECO:0000256" key="1">
    <source>
        <dbReference type="SAM" id="MobiDB-lite"/>
    </source>
</evidence>
<accession>A0A8S2H5B7</accession>
<evidence type="ECO:0000313" key="2">
    <source>
        <dbReference type="EMBL" id="CAF0816878.1"/>
    </source>
</evidence>
<feature type="region of interest" description="Disordered" evidence="1">
    <location>
        <begin position="1"/>
        <end position="66"/>
    </location>
</feature>
<dbReference type="AlphaFoldDB" id="A0A8S2H5B7"/>
<dbReference type="EMBL" id="CAJNOK010001528">
    <property type="protein sequence ID" value="CAF0816878.1"/>
    <property type="molecule type" value="Genomic_DNA"/>
</dbReference>
<evidence type="ECO:0000313" key="4">
    <source>
        <dbReference type="Proteomes" id="UP000682733"/>
    </source>
</evidence>